<feature type="compositionally biased region" description="Polar residues" evidence="1">
    <location>
        <begin position="406"/>
        <end position="421"/>
    </location>
</feature>
<dbReference type="eggNOG" id="COG3144">
    <property type="taxonomic scope" value="Bacteria"/>
</dbReference>
<name>A0A062U1Q0_9PROT</name>
<sequence length="462" mass="49133">MPLSPSTDSALTTQIRAGQGNTVTVPDESNGKAFLLHLATLGEEAANDIDPKPETRPQGDQTETAQLALPLLKVSDDRGGNPPPSVENLAKLTSSHTPEIAADPEDVAAHLLHPLQQDVTASKGLSTTLAEPQIDEVRTDLAEQRTSLQTANTVPDKAVTTVPQDTETLELDTEDERKQAEVQPPLANPAAIQATSLNSDAALEDMSDQTITMETASRPETKTVSIPAPLDTQKPRIPAKSEVSTQTLKAIPSAEDPVASDILTKEGISSLTAEVAEPGTQKKVADSSLQLSPNIMQTITASQPPVPSSAVATITPQPTSSGAYIAAPADIPTIVSQELSTDNKHNKISVQLDPPELGRVSIEFKFDSQGLQHVLVTADSAEAVRRIRTFHQDLVSVLEQNGLTSQDMTFREQSSGQNSSRSHADHSTQTLTDRDIQNSKANVVSVTEPPARTISTGLDIRL</sequence>
<dbReference type="AlphaFoldDB" id="A0A062U1Q0"/>
<dbReference type="Pfam" id="PF02120">
    <property type="entry name" value="Flg_hook"/>
    <property type="match status" value="1"/>
</dbReference>
<dbReference type="Proteomes" id="UP000249123">
    <property type="component" value="Unassembled WGS sequence"/>
</dbReference>
<dbReference type="Gene3D" id="3.30.750.140">
    <property type="match status" value="1"/>
</dbReference>
<accession>A0A062U1Q0</accession>
<keyword evidence="4" id="KW-1185">Reference proteome</keyword>
<feature type="compositionally biased region" description="Polar residues" evidence="1">
    <location>
        <begin position="1"/>
        <end position="24"/>
    </location>
</feature>
<dbReference type="EMBL" id="AWFB01000007">
    <property type="protein sequence ID" value="RAN35046.1"/>
    <property type="molecule type" value="Genomic_DNA"/>
</dbReference>
<feature type="region of interest" description="Disordered" evidence="1">
    <location>
        <begin position="406"/>
        <end position="448"/>
    </location>
</feature>
<dbReference type="InterPro" id="IPR038610">
    <property type="entry name" value="FliK-like_C_sf"/>
</dbReference>
<proteinExistence type="predicted"/>
<evidence type="ECO:0000259" key="2">
    <source>
        <dbReference type="Pfam" id="PF02120"/>
    </source>
</evidence>
<feature type="region of interest" description="Disordered" evidence="1">
    <location>
        <begin position="213"/>
        <end position="241"/>
    </location>
</feature>
<dbReference type="OrthoDB" id="7203912at2"/>
<protein>
    <recommendedName>
        <fullName evidence="2">Flagellar hook-length control protein-like C-terminal domain-containing protein</fullName>
    </recommendedName>
</protein>
<feature type="compositionally biased region" description="Basic and acidic residues" evidence="1">
    <location>
        <begin position="422"/>
        <end position="437"/>
    </location>
</feature>
<evidence type="ECO:0000313" key="4">
    <source>
        <dbReference type="Proteomes" id="UP000249123"/>
    </source>
</evidence>
<feature type="region of interest" description="Disordered" evidence="1">
    <location>
        <begin position="170"/>
        <end position="189"/>
    </location>
</feature>
<dbReference type="STRING" id="1280941.HY2_09250"/>
<evidence type="ECO:0000313" key="3">
    <source>
        <dbReference type="EMBL" id="RAN35046.1"/>
    </source>
</evidence>
<evidence type="ECO:0000256" key="1">
    <source>
        <dbReference type="SAM" id="MobiDB-lite"/>
    </source>
</evidence>
<gene>
    <name evidence="3" type="ORF">HY3_09380</name>
</gene>
<organism evidence="3 4">
    <name type="scientific">Hyphomonas pacifica</name>
    <dbReference type="NCBI Taxonomy" id="1280941"/>
    <lineage>
        <taxon>Bacteria</taxon>
        <taxon>Pseudomonadati</taxon>
        <taxon>Pseudomonadota</taxon>
        <taxon>Alphaproteobacteria</taxon>
        <taxon>Hyphomonadales</taxon>
        <taxon>Hyphomonadaceae</taxon>
        <taxon>Hyphomonas</taxon>
    </lineage>
</organism>
<feature type="domain" description="Flagellar hook-length control protein-like C-terminal" evidence="2">
    <location>
        <begin position="340"/>
        <end position="418"/>
    </location>
</feature>
<dbReference type="InterPro" id="IPR021136">
    <property type="entry name" value="Flagellar_hook_control-like_C"/>
</dbReference>
<reference evidence="3 4" key="1">
    <citation type="submission" date="2013-04" db="EMBL/GenBank/DDBJ databases">
        <title>Hyphomonas sp. T24B3 Genome Sequencing.</title>
        <authorList>
            <person name="Lai Q."/>
            <person name="Shao Z."/>
        </authorList>
    </citation>
    <scope>NUCLEOTIDE SEQUENCE [LARGE SCALE GENOMIC DNA]</scope>
    <source>
        <strain evidence="3 4">T24B3</strain>
    </source>
</reference>
<feature type="region of interest" description="Disordered" evidence="1">
    <location>
        <begin position="1"/>
        <end position="28"/>
    </location>
</feature>
<comment type="caution">
    <text evidence="3">The sequence shown here is derived from an EMBL/GenBank/DDBJ whole genome shotgun (WGS) entry which is preliminary data.</text>
</comment>